<feature type="domain" description="Tyrosine specific protein phosphatases" evidence="2">
    <location>
        <begin position="125"/>
        <end position="171"/>
    </location>
</feature>
<evidence type="ECO:0000313" key="4">
    <source>
        <dbReference type="Proteomes" id="UP001431010"/>
    </source>
</evidence>
<dbReference type="RefSeq" id="WP_231323321.1">
    <property type="nucleotide sequence ID" value="NZ_CP088156.1"/>
</dbReference>
<dbReference type="PANTHER" id="PTHR31126">
    <property type="entry name" value="TYROSINE-PROTEIN PHOSPHATASE"/>
    <property type="match status" value="1"/>
</dbReference>
<organism evidence="3 4">
    <name type="scientific">Bradyrhizobium ontarionense</name>
    <dbReference type="NCBI Taxonomy" id="2898149"/>
    <lineage>
        <taxon>Bacteria</taxon>
        <taxon>Pseudomonadati</taxon>
        <taxon>Pseudomonadota</taxon>
        <taxon>Alphaproteobacteria</taxon>
        <taxon>Hyphomicrobiales</taxon>
        <taxon>Nitrobacteraceae</taxon>
        <taxon>Bradyrhizobium</taxon>
    </lineage>
</organism>
<gene>
    <name evidence="3" type="ORF">LQG66_03170</name>
</gene>
<dbReference type="Proteomes" id="UP001431010">
    <property type="component" value="Chromosome"/>
</dbReference>
<dbReference type="Pfam" id="PF13350">
    <property type="entry name" value="Y_phosphatase3"/>
    <property type="match status" value="1"/>
</dbReference>
<sequence>MTYIRLMSDAPPLHPARHLGLRGASNFRDLGGYPSRDGRRVRWRQIFRSNHLGQLTETDVAIVRQLGVRTAFDFRGRDERSAGLCPIAEIAVQSLAIEPTVLPALRALVSAGRLTAEDAQDLMRESYRNYIRHHTPRFRVLFDHLLADHAPLVIHCTAGKDRTGVACALVLSALDVPDEVVLEDYLLTNQYFRRDAAAHSELPDDVLKAIGTVQASFLAAALDAVRQDYGDLDTYLRDGLGVDGAARKALQERYLAA</sequence>
<dbReference type="InterPro" id="IPR026893">
    <property type="entry name" value="Tyr/Ser_Pase_IphP-type"/>
</dbReference>
<dbReference type="InterPro" id="IPR000387">
    <property type="entry name" value="Tyr_Pase_dom"/>
</dbReference>
<dbReference type="EMBL" id="CP088156">
    <property type="protein sequence ID" value="UFZ05337.1"/>
    <property type="molecule type" value="Genomic_DNA"/>
</dbReference>
<dbReference type="PROSITE" id="PS00383">
    <property type="entry name" value="TYR_PHOSPHATASE_1"/>
    <property type="match status" value="1"/>
</dbReference>
<evidence type="ECO:0000313" key="3">
    <source>
        <dbReference type="EMBL" id="UFZ05337.1"/>
    </source>
</evidence>
<dbReference type="SUPFAM" id="SSF52799">
    <property type="entry name" value="(Phosphotyrosine protein) phosphatases II"/>
    <property type="match status" value="1"/>
</dbReference>
<dbReference type="InterPro" id="IPR016130">
    <property type="entry name" value="Tyr_Pase_AS"/>
</dbReference>
<dbReference type="PANTHER" id="PTHR31126:SF1">
    <property type="entry name" value="TYROSINE SPECIFIC PROTEIN PHOSPHATASES DOMAIN-CONTAINING PROTEIN"/>
    <property type="match status" value="1"/>
</dbReference>
<evidence type="ECO:0000256" key="1">
    <source>
        <dbReference type="ARBA" id="ARBA00009580"/>
    </source>
</evidence>
<accession>A0ABY3REC2</accession>
<dbReference type="PROSITE" id="PS50056">
    <property type="entry name" value="TYR_PHOSPHATASE_2"/>
    <property type="match status" value="1"/>
</dbReference>
<proteinExistence type="inferred from homology"/>
<reference evidence="3" key="1">
    <citation type="journal article" date="2024" name="Antonie Van Leeuwenhoek">
        <title>Bradyrhizobium ontarionense sp. nov., a novel bacterial symbiont isolated from Aeschynomene indica (Indian jointvetch), harbours photosynthesis, nitrogen fixation and nitrous oxide (N2O) reductase genes.</title>
        <authorList>
            <person name="Bromfield E.S.P."/>
            <person name="Cloutier S."/>
        </authorList>
    </citation>
    <scope>NUCLEOTIDE SEQUENCE</scope>
    <source>
        <strain evidence="3">A19</strain>
    </source>
</reference>
<comment type="similarity">
    <text evidence="1">Belongs to the protein-tyrosine phosphatase family.</text>
</comment>
<name>A0ABY3REC2_9BRAD</name>
<dbReference type="InterPro" id="IPR029021">
    <property type="entry name" value="Prot-tyrosine_phosphatase-like"/>
</dbReference>
<evidence type="ECO:0000259" key="2">
    <source>
        <dbReference type="PROSITE" id="PS50056"/>
    </source>
</evidence>
<protein>
    <submittedName>
        <fullName evidence="3">Tyrosine-protein phosphatase</fullName>
    </submittedName>
</protein>
<keyword evidence="4" id="KW-1185">Reference proteome</keyword>
<dbReference type="Gene3D" id="3.90.190.10">
    <property type="entry name" value="Protein tyrosine phosphatase superfamily"/>
    <property type="match status" value="1"/>
</dbReference>